<evidence type="ECO:0000256" key="1">
    <source>
        <dbReference type="SAM" id="MobiDB-lite"/>
    </source>
</evidence>
<reference evidence="2 3" key="1">
    <citation type="journal article" date="2019" name="Commun. Biol.">
        <title>The bagworm genome reveals a unique fibroin gene that provides high tensile strength.</title>
        <authorList>
            <person name="Kono N."/>
            <person name="Nakamura H."/>
            <person name="Ohtoshi R."/>
            <person name="Tomita M."/>
            <person name="Numata K."/>
            <person name="Arakawa K."/>
        </authorList>
    </citation>
    <scope>NUCLEOTIDE SEQUENCE [LARGE SCALE GENOMIC DNA]</scope>
</reference>
<comment type="caution">
    <text evidence="2">The sequence shown here is derived from an EMBL/GenBank/DDBJ whole genome shotgun (WGS) entry which is preliminary data.</text>
</comment>
<dbReference type="AlphaFoldDB" id="A0A4C2AGW2"/>
<proteinExistence type="predicted"/>
<protein>
    <submittedName>
        <fullName evidence="2">Uncharacterized protein</fullName>
    </submittedName>
</protein>
<evidence type="ECO:0000313" key="2">
    <source>
        <dbReference type="EMBL" id="GBP98463.1"/>
    </source>
</evidence>
<sequence length="109" mass="12158">MLAAFARLGYVGMKVNPCLLQDLGGGSRQQGQFCVAYANDRDIELQFSGEHHRVGFRWCKPQLVLIAPVPAILAPCWSPPVLRLTVRKTSGPRRPRTPECIHRGPRVPE</sequence>
<feature type="region of interest" description="Disordered" evidence="1">
    <location>
        <begin position="89"/>
        <end position="109"/>
    </location>
</feature>
<feature type="compositionally biased region" description="Basic and acidic residues" evidence="1">
    <location>
        <begin position="96"/>
        <end position="109"/>
    </location>
</feature>
<keyword evidence="3" id="KW-1185">Reference proteome</keyword>
<name>A0A4C2AGW2_EUMVA</name>
<accession>A0A4C2AGW2</accession>
<dbReference type="Proteomes" id="UP000299102">
    <property type="component" value="Unassembled WGS sequence"/>
</dbReference>
<evidence type="ECO:0000313" key="3">
    <source>
        <dbReference type="Proteomes" id="UP000299102"/>
    </source>
</evidence>
<gene>
    <name evidence="2" type="ORF">EVAR_59889_1</name>
</gene>
<organism evidence="2 3">
    <name type="scientific">Eumeta variegata</name>
    <name type="common">Bagworm moth</name>
    <name type="synonym">Eumeta japonica</name>
    <dbReference type="NCBI Taxonomy" id="151549"/>
    <lineage>
        <taxon>Eukaryota</taxon>
        <taxon>Metazoa</taxon>
        <taxon>Ecdysozoa</taxon>
        <taxon>Arthropoda</taxon>
        <taxon>Hexapoda</taxon>
        <taxon>Insecta</taxon>
        <taxon>Pterygota</taxon>
        <taxon>Neoptera</taxon>
        <taxon>Endopterygota</taxon>
        <taxon>Lepidoptera</taxon>
        <taxon>Glossata</taxon>
        <taxon>Ditrysia</taxon>
        <taxon>Tineoidea</taxon>
        <taxon>Psychidae</taxon>
        <taxon>Oiketicinae</taxon>
        <taxon>Eumeta</taxon>
    </lineage>
</organism>
<dbReference type="EMBL" id="BGZK01003148">
    <property type="protein sequence ID" value="GBP98463.1"/>
    <property type="molecule type" value="Genomic_DNA"/>
</dbReference>